<sequence>MERINAVKHFKHHAREDVSTVLSVTTVRINVSVPLHSDSSGITACQSKGADSESQGAAAQLFHGAHLQHEALAVEVRAEAAAPRGYLLRGGAEGRKAGPDKQPGAPSAGPREPQDVDHQGATCRGEEQGEVKERSRLGGVGERKTFGAHGAAATHRPTGPGHQAQLSEGGQGGSAVTRRLIGRAGNRRGAEATHRERRPRRWHQSGRAVVKGQGGEVILGGRRGAFKVRELQHVAFQLLVLLLDRLGARRRSQGHSHPLGGMRRQENSLLVRRKTLPSAIAKDAAENQAGAEHSQTHSQQDLQGPGVLQPMAASDQRAFFFNRTDCASEARRVTASSTLQLESRAAGIRPLGFRLQVWDAMH</sequence>
<gene>
    <name evidence="2" type="ORF">EYF80_025734</name>
</gene>
<protein>
    <submittedName>
        <fullName evidence="2">Uncharacterized protein</fullName>
    </submittedName>
</protein>
<feature type="region of interest" description="Disordered" evidence="1">
    <location>
        <begin position="89"/>
        <end position="173"/>
    </location>
</feature>
<feature type="compositionally biased region" description="Basic and acidic residues" evidence="1">
    <location>
        <begin position="112"/>
        <end position="145"/>
    </location>
</feature>
<evidence type="ECO:0000313" key="2">
    <source>
        <dbReference type="EMBL" id="TNN64011.1"/>
    </source>
</evidence>
<reference evidence="2 3" key="1">
    <citation type="submission" date="2019-03" db="EMBL/GenBank/DDBJ databases">
        <title>First draft genome of Liparis tanakae, snailfish: a comprehensive survey of snailfish specific genes.</title>
        <authorList>
            <person name="Kim W."/>
            <person name="Song I."/>
            <person name="Jeong J.-H."/>
            <person name="Kim D."/>
            <person name="Kim S."/>
            <person name="Ryu S."/>
            <person name="Song J.Y."/>
            <person name="Lee S.K."/>
        </authorList>
    </citation>
    <scope>NUCLEOTIDE SEQUENCE [LARGE SCALE GENOMIC DNA]</scope>
    <source>
        <tissue evidence="2">Muscle</tissue>
    </source>
</reference>
<proteinExistence type="predicted"/>
<dbReference type="EMBL" id="SRLO01000260">
    <property type="protein sequence ID" value="TNN64011.1"/>
    <property type="molecule type" value="Genomic_DNA"/>
</dbReference>
<comment type="caution">
    <text evidence="2">The sequence shown here is derived from an EMBL/GenBank/DDBJ whole genome shotgun (WGS) entry which is preliminary data.</text>
</comment>
<feature type="compositionally biased region" description="Basic residues" evidence="1">
    <location>
        <begin position="195"/>
        <end position="204"/>
    </location>
</feature>
<feature type="region of interest" description="Disordered" evidence="1">
    <location>
        <begin position="185"/>
        <end position="209"/>
    </location>
</feature>
<name>A0A4Z2HEH1_9TELE</name>
<feature type="region of interest" description="Disordered" evidence="1">
    <location>
        <begin position="284"/>
        <end position="307"/>
    </location>
</feature>
<evidence type="ECO:0000256" key="1">
    <source>
        <dbReference type="SAM" id="MobiDB-lite"/>
    </source>
</evidence>
<accession>A0A4Z2HEH1</accession>
<dbReference type="Proteomes" id="UP000314294">
    <property type="component" value="Unassembled WGS sequence"/>
</dbReference>
<keyword evidence="3" id="KW-1185">Reference proteome</keyword>
<evidence type="ECO:0000313" key="3">
    <source>
        <dbReference type="Proteomes" id="UP000314294"/>
    </source>
</evidence>
<organism evidence="2 3">
    <name type="scientific">Liparis tanakae</name>
    <name type="common">Tanaka's snailfish</name>
    <dbReference type="NCBI Taxonomy" id="230148"/>
    <lineage>
        <taxon>Eukaryota</taxon>
        <taxon>Metazoa</taxon>
        <taxon>Chordata</taxon>
        <taxon>Craniata</taxon>
        <taxon>Vertebrata</taxon>
        <taxon>Euteleostomi</taxon>
        <taxon>Actinopterygii</taxon>
        <taxon>Neopterygii</taxon>
        <taxon>Teleostei</taxon>
        <taxon>Neoteleostei</taxon>
        <taxon>Acanthomorphata</taxon>
        <taxon>Eupercaria</taxon>
        <taxon>Perciformes</taxon>
        <taxon>Cottioidei</taxon>
        <taxon>Cottales</taxon>
        <taxon>Liparidae</taxon>
        <taxon>Liparis</taxon>
    </lineage>
</organism>
<dbReference type="AlphaFoldDB" id="A0A4Z2HEH1"/>